<reference evidence="3 4" key="1">
    <citation type="submission" date="2023-10" db="EMBL/GenBank/DDBJ databases">
        <title>The genome sequence of Streptomyces sp. HUAS YS2.</title>
        <authorList>
            <person name="Mo P."/>
        </authorList>
    </citation>
    <scope>NUCLEOTIDE SEQUENCE [LARGE SCALE GENOMIC DNA]</scope>
    <source>
        <strain evidence="3 4">HUAS YS2</strain>
    </source>
</reference>
<evidence type="ECO:0000313" key="3">
    <source>
        <dbReference type="EMBL" id="WOX21195.1"/>
    </source>
</evidence>
<protein>
    <recommendedName>
        <fullName evidence="5">Sugar kinase</fullName>
    </recommendedName>
</protein>
<proteinExistence type="predicted"/>
<keyword evidence="2" id="KW-0812">Transmembrane</keyword>
<dbReference type="EMBL" id="CP137573">
    <property type="protein sequence ID" value="WOX21195.1"/>
    <property type="molecule type" value="Genomic_DNA"/>
</dbReference>
<name>A0ABZ0LPJ9_9ACTN</name>
<sequence length="194" mass="21903">MSTSTVPPQPTSREEDPRPPEDRRHRLRRRWLTAIVIVLLIGIPAGYLVISANQSRDSGLDKERESSATGLRDTWPSQMKRRIFEIPIPTGATNVAYYETSNWKSSRLYVQFTTSAQRLDEFLLKVGSSRSDLRDGEVAISDRDADIAGWNFTDGHEWSGITVEHPSPRPYQDITIDMTDPASPRVYVVSTTTP</sequence>
<evidence type="ECO:0000313" key="4">
    <source>
        <dbReference type="Proteomes" id="UP001301731"/>
    </source>
</evidence>
<evidence type="ECO:0000256" key="2">
    <source>
        <dbReference type="SAM" id="Phobius"/>
    </source>
</evidence>
<feature type="compositionally biased region" description="Basic and acidic residues" evidence="1">
    <location>
        <begin position="12"/>
        <end position="23"/>
    </location>
</feature>
<keyword evidence="4" id="KW-1185">Reference proteome</keyword>
<dbReference type="Proteomes" id="UP001301731">
    <property type="component" value="Chromosome"/>
</dbReference>
<keyword evidence="2" id="KW-1133">Transmembrane helix</keyword>
<feature type="region of interest" description="Disordered" evidence="1">
    <location>
        <begin position="1"/>
        <end position="23"/>
    </location>
</feature>
<evidence type="ECO:0008006" key="5">
    <source>
        <dbReference type="Google" id="ProtNLM"/>
    </source>
</evidence>
<organism evidence="3 4">
    <name type="scientific">Streptomyces solicathayae</name>
    <dbReference type="NCBI Taxonomy" id="3081768"/>
    <lineage>
        <taxon>Bacteria</taxon>
        <taxon>Bacillati</taxon>
        <taxon>Actinomycetota</taxon>
        <taxon>Actinomycetes</taxon>
        <taxon>Kitasatosporales</taxon>
        <taxon>Streptomycetaceae</taxon>
        <taxon>Streptomyces</taxon>
    </lineage>
</organism>
<gene>
    <name evidence="3" type="ORF">R2D22_07260</name>
</gene>
<accession>A0ABZ0LPJ9</accession>
<evidence type="ECO:0000256" key="1">
    <source>
        <dbReference type="SAM" id="MobiDB-lite"/>
    </source>
</evidence>
<dbReference type="RefSeq" id="WP_318102035.1">
    <property type="nucleotide sequence ID" value="NZ_CP137573.1"/>
</dbReference>
<keyword evidence="2" id="KW-0472">Membrane</keyword>
<feature type="transmembrane region" description="Helical" evidence="2">
    <location>
        <begin position="31"/>
        <end position="50"/>
    </location>
</feature>